<dbReference type="Gene3D" id="2.160.20.10">
    <property type="entry name" value="Single-stranded right-handed beta-helix, Pectin lyase-like"/>
    <property type="match status" value="1"/>
</dbReference>
<proteinExistence type="inferred from homology"/>
<keyword evidence="2" id="KW-0964">Secreted</keyword>
<evidence type="ECO:0000259" key="4">
    <source>
        <dbReference type="SMART" id="SM00656"/>
    </source>
</evidence>
<accession>A0A9D1TLE6</accession>
<protein>
    <submittedName>
        <fullName evidence="5">Pectate lyase</fullName>
    </submittedName>
</protein>
<dbReference type="GO" id="GO:0030570">
    <property type="term" value="F:pectate lyase activity"/>
    <property type="evidence" value="ECO:0007669"/>
    <property type="project" value="InterPro"/>
</dbReference>
<dbReference type="GO" id="GO:0005576">
    <property type="term" value="C:extracellular region"/>
    <property type="evidence" value="ECO:0007669"/>
    <property type="project" value="UniProtKB-SubCell"/>
</dbReference>
<dbReference type="InterPro" id="IPR002022">
    <property type="entry name" value="Pec_lyase"/>
</dbReference>
<comment type="similarity">
    <text evidence="2">Belongs to the polysaccharide lyase 1 family.</text>
</comment>
<comment type="subcellular location">
    <subcellularLocation>
        <location evidence="2">Secreted</location>
    </subcellularLocation>
</comment>
<comment type="caution">
    <text evidence="5">The sequence shown here is derived from an EMBL/GenBank/DDBJ whole genome shotgun (WGS) entry which is preliminary data.</text>
</comment>
<sequence>MKMKYVSLFLCCVLLSFAPGTAFAVTEDSVQIIEAEGWLESAYVKWTGFDGADGYNVYVKPEGGEYSKIDDELVREYPDYFRADALGLPSGKYVLRVVPVSDSAEIDAAASETEALECAAYVREGFAFSDNSPHGTSGGAYNDDGSLKADADVLYVTNGNKDTVMLNNDPSLGVGLTEILAYRQAKKIKSTLAIRLLGKVAEPAGMEIHTAQFQNTGNVTLEGVGDDAVIYGWIMTLKRAENFEIRNLGMMYGGEGTTGSAIVLDTDNKNVWVHNCDFFYGAPGRDADQIKGDGAVDIKSRSSYVTIDYNHFWDLGKTCVSGGPWENSNMYDERAQIYVTYHHNWFDHTDSRHPRCVVGSNHVYNNYYDGVAMYGIGAAMKTSVFSENNYYRNCPRPMIIASQGSDCYDEASGEYKDKGTLSGQMGGMIKSYGDVIDGYERFYPYGSEPVEGEFDAYIAQSRGEAVPDTVKAKKGDEAGCAVYNNFDTNPDVMYEYQVDTPEAAVEK</sequence>
<keyword evidence="2" id="KW-0119">Carbohydrate metabolism</keyword>
<dbReference type="SMART" id="SM00656">
    <property type="entry name" value="Amb_all"/>
    <property type="match status" value="1"/>
</dbReference>
<keyword evidence="3" id="KW-0732">Signal</keyword>
<organism evidence="5 6">
    <name type="scientific">Candidatus Monoglobus merdigallinarum</name>
    <dbReference type="NCBI Taxonomy" id="2838698"/>
    <lineage>
        <taxon>Bacteria</taxon>
        <taxon>Bacillati</taxon>
        <taxon>Bacillota</taxon>
        <taxon>Clostridia</taxon>
        <taxon>Monoglobales</taxon>
        <taxon>Monoglobaceae</taxon>
        <taxon>Monoglobus</taxon>
    </lineage>
</organism>
<evidence type="ECO:0000256" key="2">
    <source>
        <dbReference type="RuleBase" id="RU361173"/>
    </source>
</evidence>
<reference evidence="5" key="2">
    <citation type="submission" date="2021-04" db="EMBL/GenBank/DDBJ databases">
        <authorList>
            <person name="Gilroy R."/>
        </authorList>
    </citation>
    <scope>NUCLEOTIDE SEQUENCE</scope>
    <source>
        <strain evidence="5">5790</strain>
    </source>
</reference>
<dbReference type="SUPFAM" id="SSF51126">
    <property type="entry name" value="Pectin lyase-like"/>
    <property type="match status" value="1"/>
</dbReference>
<dbReference type="Proteomes" id="UP000824162">
    <property type="component" value="Unassembled WGS sequence"/>
</dbReference>
<feature type="signal peptide" evidence="3">
    <location>
        <begin position="1"/>
        <end position="24"/>
    </location>
</feature>
<evidence type="ECO:0000256" key="1">
    <source>
        <dbReference type="ARBA" id="ARBA00023239"/>
    </source>
</evidence>
<dbReference type="Pfam" id="PF00544">
    <property type="entry name" value="Pectate_lyase_4"/>
    <property type="match status" value="1"/>
</dbReference>
<evidence type="ECO:0000313" key="6">
    <source>
        <dbReference type="Proteomes" id="UP000824162"/>
    </source>
</evidence>
<dbReference type="AlphaFoldDB" id="A0A9D1TLE6"/>
<dbReference type="InterPro" id="IPR011050">
    <property type="entry name" value="Pectin_lyase_fold/virulence"/>
</dbReference>
<dbReference type="InterPro" id="IPR045032">
    <property type="entry name" value="PEL"/>
</dbReference>
<gene>
    <name evidence="5" type="ORF">H9900_01445</name>
</gene>
<reference evidence="5" key="1">
    <citation type="journal article" date="2021" name="PeerJ">
        <title>Extensive microbial diversity within the chicken gut microbiome revealed by metagenomics and culture.</title>
        <authorList>
            <person name="Gilroy R."/>
            <person name="Ravi A."/>
            <person name="Getino M."/>
            <person name="Pursley I."/>
            <person name="Horton D.L."/>
            <person name="Alikhan N.F."/>
            <person name="Baker D."/>
            <person name="Gharbi K."/>
            <person name="Hall N."/>
            <person name="Watson M."/>
            <person name="Adriaenssens E.M."/>
            <person name="Foster-Nyarko E."/>
            <person name="Jarju S."/>
            <person name="Secka A."/>
            <person name="Antonio M."/>
            <person name="Oren A."/>
            <person name="Chaudhuri R.R."/>
            <person name="La Ragione R."/>
            <person name="Hildebrand F."/>
            <person name="Pallen M.J."/>
        </authorList>
    </citation>
    <scope>NUCLEOTIDE SEQUENCE</scope>
    <source>
        <strain evidence="5">5790</strain>
    </source>
</reference>
<feature type="chain" id="PRO_5039565190" evidence="3">
    <location>
        <begin position="25"/>
        <end position="507"/>
    </location>
</feature>
<dbReference type="InterPro" id="IPR012334">
    <property type="entry name" value="Pectin_lyas_fold"/>
</dbReference>
<evidence type="ECO:0000313" key="5">
    <source>
        <dbReference type="EMBL" id="HIV85456.1"/>
    </source>
</evidence>
<keyword evidence="1 2" id="KW-0456">Lyase</keyword>
<name>A0A9D1TLE6_9FIRM</name>
<dbReference type="EMBL" id="DXIJ01000029">
    <property type="protein sequence ID" value="HIV85456.1"/>
    <property type="molecule type" value="Genomic_DNA"/>
</dbReference>
<dbReference type="GO" id="GO:0000272">
    <property type="term" value="P:polysaccharide catabolic process"/>
    <property type="evidence" value="ECO:0007669"/>
    <property type="project" value="UniProtKB-KW"/>
</dbReference>
<keyword evidence="2" id="KW-0624">Polysaccharide degradation</keyword>
<feature type="domain" description="Pectate lyase" evidence="4">
    <location>
        <begin position="177"/>
        <end position="397"/>
    </location>
</feature>
<evidence type="ECO:0000256" key="3">
    <source>
        <dbReference type="SAM" id="SignalP"/>
    </source>
</evidence>
<dbReference type="PANTHER" id="PTHR31683:SF18">
    <property type="entry name" value="PECTATE LYASE 21-RELATED"/>
    <property type="match status" value="1"/>
</dbReference>
<dbReference type="PANTHER" id="PTHR31683">
    <property type="entry name" value="PECTATE LYASE 18-RELATED"/>
    <property type="match status" value="1"/>
</dbReference>